<keyword evidence="6" id="KW-1185">Reference proteome</keyword>
<evidence type="ECO:0000313" key="5">
    <source>
        <dbReference type="Proteomes" id="UP000072236"/>
    </source>
</evidence>
<gene>
    <name evidence="4" type="primary">malM</name>
    <name evidence="2" type="ORF">ACT75_11080</name>
    <name evidence="3" type="ORF">CQR80_06070</name>
    <name evidence="4" type="ORF">FXB79_04650</name>
</gene>
<proteinExistence type="predicted"/>
<dbReference type="Pfam" id="PF07148">
    <property type="entry name" value="MalM"/>
    <property type="match status" value="1"/>
</dbReference>
<accession>A0A5D0ELX8</accession>
<dbReference type="AlphaFoldDB" id="A0A5D0ELX8"/>
<name>A0A5D0ELX8_AGGAC</name>
<dbReference type="GO" id="GO:0008643">
    <property type="term" value="P:carbohydrate transport"/>
    <property type="evidence" value="ECO:0007669"/>
    <property type="project" value="InterPro"/>
</dbReference>
<reference evidence="2 5" key="1">
    <citation type="submission" date="2015-10" db="EMBL/GenBank/DDBJ databases">
        <title>Tn-seq of a polymicrobial infection.</title>
        <authorList>
            <person name="Stacy A."/>
            <person name="Rumbaugh K.P."/>
            <person name="Whiteley M."/>
        </authorList>
    </citation>
    <scope>NUCLEOTIDE SEQUENCE [LARGE SCALE GENOMIC DNA]</scope>
    <source>
        <strain evidence="2 5">624</strain>
    </source>
</reference>
<sequence length="300" mass="32280">MKKTIKFLTALLLANIAVTSPSRANTPVHINSTALANLQWQDVSFSEKVTTNLSEQQKQAFTASFAGVESPIAAYRIPANQGTLEVEIISPIENKSAFVPSAVVLDSNFNVAATYPSSEFKFQEERGMQPNRFAAELNLTPAASQSYIYLLIYTTQQDLAKTTMIPYPAKLYAKGTGHQPPALNDIEVKHSLNGQIIVNVTNANGTRFIGMPTNIFSSSDKKAVQPVGAALAPAPAAANVAPSKAVNVPVDRDTEAYFNHAITKALKGGDVNKAMNLVNEAEKLGLTSPRQTFLKQVSSK</sequence>
<dbReference type="RefSeq" id="WP_005537808.1">
    <property type="nucleotide sequence ID" value="NZ_CP012959.1"/>
</dbReference>
<dbReference type="KEGG" id="aact:ACT75_11080"/>
<evidence type="ECO:0000313" key="4">
    <source>
        <dbReference type="EMBL" id="TYA39211.1"/>
    </source>
</evidence>
<feature type="chain" id="PRO_5044619468" evidence="1">
    <location>
        <begin position="25"/>
        <end position="300"/>
    </location>
</feature>
<protein>
    <submittedName>
        <fullName evidence="4">Maltose operon protein MalM</fullName>
    </submittedName>
    <submittedName>
        <fullName evidence="2">Transcriptional regulator</fullName>
    </submittedName>
</protein>
<evidence type="ECO:0000313" key="6">
    <source>
        <dbReference type="Proteomes" id="UP000226080"/>
    </source>
</evidence>
<evidence type="ECO:0000313" key="3">
    <source>
        <dbReference type="EMBL" id="PHO20585.1"/>
    </source>
</evidence>
<feature type="signal peptide" evidence="1">
    <location>
        <begin position="1"/>
        <end position="24"/>
    </location>
</feature>
<dbReference type="Proteomes" id="UP000226080">
    <property type="component" value="Unassembled WGS sequence"/>
</dbReference>
<dbReference type="InterPro" id="IPR010794">
    <property type="entry name" value="MalM"/>
</dbReference>
<dbReference type="EMBL" id="CP012959">
    <property type="protein sequence ID" value="AMQ95022.1"/>
    <property type="molecule type" value="Genomic_DNA"/>
</dbReference>
<evidence type="ECO:0000313" key="2">
    <source>
        <dbReference type="EMBL" id="AMQ95022.1"/>
    </source>
</evidence>
<dbReference type="NCBIfam" id="NF007855">
    <property type="entry name" value="PRK10564.1"/>
    <property type="match status" value="1"/>
</dbReference>
<organism evidence="4 7">
    <name type="scientific">Aggregatibacter actinomycetemcomitans</name>
    <name type="common">Actinobacillus actinomycetemcomitans</name>
    <name type="synonym">Haemophilus actinomycetemcomitans</name>
    <dbReference type="NCBI Taxonomy" id="714"/>
    <lineage>
        <taxon>Bacteria</taxon>
        <taxon>Pseudomonadati</taxon>
        <taxon>Pseudomonadota</taxon>
        <taxon>Gammaproteobacteria</taxon>
        <taxon>Pasteurellales</taxon>
        <taxon>Pasteurellaceae</taxon>
        <taxon>Aggregatibacter</taxon>
    </lineage>
</organism>
<dbReference type="GO" id="GO:0042597">
    <property type="term" value="C:periplasmic space"/>
    <property type="evidence" value="ECO:0007669"/>
    <property type="project" value="InterPro"/>
</dbReference>
<dbReference type="EMBL" id="PCGW01000009">
    <property type="protein sequence ID" value="PHO20585.1"/>
    <property type="molecule type" value="Genomic_DNA"/>
</dbReference>
<dbReference type="OrthoDB" id="5944162at2"/>
<dbReference type="EMBL" id="VSED01000009">
    <property type="protein sequence ID" value="TYA39211.1"/>
    <property type="molecule type" value="Genomic_DNA"/>
</dbReference>
<evidence type="ECO:0000256" key="1">
    <source>
        <dbReference type="SAM" id="SignalP"/>
    </source>
</evidence>
<evidence type="ECO:0000313" key="7">
    <source>
        <dbReference type="Proteomes" id="UP000323012"/>
    </source>
</evidence>
<dbReference type="Proteomes" id="UP000323012">
    <property type="component" value="Unassembled WGS sequence"/>
</dbReference>
<reference evidence="4 7" key="3">
    <citation type="submission" date="2019-08" db="EMBL/GenBank/DDBJ databases">
        <title>Whole genome sequencing of Aggregatibacter actinomycetemcomitans cultured from blood stream infections in Denmark reveals a novel phylogenetic lineage expressing serotype a membrane O polysaccharide.</title>
        <authorList>
            <person name="Nedergaard S."/>
            <person name="Kobel C.M."/>
            <person name="Nielsen M.B."/>
            <person name="Moeller R.T."/>
            <person name="Jensen A.B."/>
            <person name="Noerskov-Lauritsen N."/>
        </authorList>
    </citation>
    <scope>NUCLEOTIDE SEQUENCE [LARGE SCALE GENOMIC DNA]</scope>
    <source>
        <strain evidence="4 7">PN_563</strain>
    </source>
</reference>
<keyword evidence="1" id="KW-0732">Signal</keyword>
<dbReference type="Proteomes" id="UP000072236">
    <property type="component" value="Chromosome"/>
</dbReference>
<reference evidence="3 6" key="2">
    <citation type="submission" date="2017-10" db="EMBL/GenBank/DDBJ databases">
        <title>Draft genome sequences of Aggregatibacter actinomycetemcomitans strains 310a and 310b.</title>
        <authorList>
            <person name="May A.C."/>
            <person name="Ohta H."/>
            <person name="Maeda H."/>
            <person name="Kokeguchi S."/>
            <person name="Cugini C."/>
        </authorList>
    </citation>
    <scope>NUCLEOTIDE SEQUENCE [LARGE SCALE GENOMIC DNA]</scope>
    <source>
        <strain evidence="3 6">310b</strain>
    </source>
</reference>